<dbReference type="Pfam" id="PF05170">
    <property type="entry name" value="AsmA"/>
    <property type="match status" value="1"/>
</dbReference>
<dbReference type="AlphaFoldDB" id="A0A127JWV4"/>
<gene>
    <name evidence="2" type="ORF">UC35_18050</name>
</gene>
<dbReference type="InterPro" id="IPR052894">
    <property type="entry name" value="AsmA-related"/>
</dbReference>
<evidence type="ECO:0000313" key="3">
    <source>
        <dbReference type="Proteomes" id="UP000070433"/>
    </source>
</evidence>
<feature type="domain" description="AsmA" evidence="1">
    <location>
        <begin position="1"/>
        <end position="656"/>
    </location>
</feature>
<dbReference type="GO" id="GO:0090313">
    <property type="term" value="P:regulation of protein targeting to membrane"/>
    <property type="evidence" value="ECO:0007669"/>
    <property type="project" value="TreeGrafter"/>
</dbReference>
<accession>A0A127JWV4</accession>
<dbReference type="Proteomes" id="UP000070433">
    <property type="component" value="Chromosome"/>
</dbReference>
<evidence type="ECO:0000313" key="2">
    <source>
        <dbReference type="EMBL" id="AMO24391.1"/>
    </source>
</evidence>
<dbReference type="PANTHER" id="PTHR30441">
    <property type="entry name" value="DUF748 DOMAIN-CONTAINING PROTEIN"/>
    <property type="match status" value="1"/>
</dbReference>
<protein>
    <recommendedName>
        <fullName evidence="1">AsmA domain-containing protein</fullName>
    </recommendedName>
</protein>
<dbReference type="GO" id="GO:0005886">
    <property type="term" value="C:plasma membrane"/>
    <property type="evidence" value="ECO:0007669"/>
    <property type="project" value="TreeGrafter"/>
</dbReference>
<dbReference type="RefSeq" id="WP_061502130.1">
    <property type="nucleotide sequence ID" value="NZ_CP010951.1"/>
</dbReference>
<dbReference type="PATRIC" id="fig|94132.3.peg.3688"/>
<organism evidence="2 3">
    <name type="scientific">Ramlibacter tataouinensis</name>
    <dbReference type="NCBI Taxonomy" id="94132"/>
    <lineage>
        <taxon>Bacteria</taxon>
        <taxon>Pseudomonadati</taxon>
        <taxon>Pseudomonadota</taxon>
        <taxon>Betaproteobacteria</taxon>
        <taxon>Burkholderiales</taxon>
        <taxon>Comamonadaceae</taxon>
        <taxon>Ramlibacter</taxon>
    </lineage>
</organism>
<keyword evidence="3" id="KW-1185">Reference proteome</keyword>
<name>A0A127JWV4_9BURK</name>
<dbReference type="OrthoDB" id="9766390at2"/>
<dbReference type="EMBL" id="CP010951">
    <property type="protein sequence ID" value="AMO24391.1"/>
    <property type="molecule type" value="Genomic_DNA"/>
</dbReference>
<dbReference type="PANTHER" id="PTHR30441:SF4">
    <property type="entry name" value="PROTEIN ASMA"/>
    <property type="match status" value="1"/>
</dbReference>
<proteinExistence type="predicted"/>
<sequence>MKAVKYIAFAVLGVLVLAAIAIGVAAARFDAAWVKQKLVQTVQEQKQRTLKLDGDLALSFYPSIGVKLGKASLSERSSPQEFATVEKARVSVRLMPLLSRQVVVDRVELDGLRARIVRGKDGKFNFDDLLSADKGKEPQAKPESGTPPAEPVRFDVAGVSLTNSAVSFRDDKAGRTIQLADLNLKTGRLSEAAGGPLNLSFKAGAEQPKLNATLKLDANYRYDLARQQFALEKIDLKIKGDALNFRDLDAALAAKEAGVGGGQGGIQVEGLAIAAKGKMADDALDAKVDVPHLALLEERTSGQTASATVRLSGKERQLDAKLDLSAVEGTAALWKIGKLAAQWSLNQGPLVAKGNVSGPVQADLKAEVVELSKLSGELDIAHPQMPVKQVKLPLDGSLRADWGKSQATGRLSTKFEESAIQATFNVAKFSPLAAGFDLSADRLNLDRYFPAEVAAAPAKPGTPAPAAAPPAKPAPIDFSFLRGLDLKGALRVGFLQARNIKLNNFKADLAVRGGRLDVNPLAANLYGGTVAGALAAQADGNRVELKQTFSNVDIGPLMRDYAKKDLMEGRGTIALHVVGGGTSAAAMTQSLNGSASMLLRDGAVKGINLAKSVRQAKSMIAGKQDAVVGANASEKTDFSEMTASFKIVNGVARNDDLSAKSPFLRASGAGNIDLVNSRIDYLAKATIVGTSKGQEGKELADLNGLTVPVHLTGPFDNISWKLEFGAMAADLAKQEAEKQIQKQIDKQLGKGGLGDVLKGLKIK</sequence>
<reference evidence="2 3" key="1">
    <citation type="journal article" date="2014" name="Int. J. Syst. Evol. Microbiol.">
        <title>Ramlibacter solisilvae sp. nov., isolated from forest soil, and emended description of the genus Ramlibacter.</title>
        <authorList>
            <person name="Lee H.J."/>
            <person name="Lee S.H."/>
            <person name="Lee S.S."/>
            <person name="Lee J.S."/>
            <person name="Kim Y."/>
            <person name="Kim S.C."/>
            <person name="Jeon C.O."/>
        </authorList>
    </citation>
    <scope>NUCLEOTIDE SEQUENCE [LARGE SCALE GENOMIC DNA]</scope>
    <source>
        <strain evidence="2 3">5-10</strain>
    </source>
</reference>
<dbReference type="InterPro" id="IPR007844">
    <property type="entry name" value="AsmA"/>
</dbReference>
<evidence type="ECO:0000259" key="1">
    <source>
        <dbReference type="Pfam" id="PF05170"/>
    </source>
</evidence>